<dbReference type="InterPro" id="IPR018389">
    <property type="entry name" value="DctP_fam"/>
</dbReference>
<evidence type="ECO:0000256" key="2">
    <source>
        <dbReference type="ARBA" id="ARBA00022448"/>
    </source>
</evidence>
<evidence type="ECO:0000256" key="4">
    <source>
        <dbReference type="SAM" id="SignalP"/>
    </source>
</evidence>
<dbReference type="InterPro" id="IPR038404">
    <property type="entry name" value="TRAP_DctP_sf"/>
</dbReference>
<keyword evidence="6" id="KW-1185">Reference proteome</keyword>
<reference evidence="5 6" key="1">
    <citation type="submission" date="2019-12" db="EMBL/GenBank/DDBJ databases">
        <title>Snethiella sp. nov. sp. isolated from sea sand.</title>
        <authorList>
            <person name="Kim J."/>
            <person name="Jeong S.E."/>
            <person name="Jung H.S."/>
            <person name="Jeon C.O."/>
        </authorList>
    </citation>
    <scope>NUCLEOTIDE SEQUENCE [LARGE SCALE GENOMIC DNA]</scope>
    <source>
        <strain evidence="5 6">DP05</strain>
    </source>
</reference>
<comment type="similarity">
    <text evidence="1">Belongs to the bacterial solute-binding protein 7 family.</text>
</comment>
<dbReference type="NCBIfam" id="NF037995">
    <property type="entry name" value="TRAP_S1"/>
    <property type="match status" value="1"/>
</dbReference>
<dbReference type="EMBL" id="WTUW01000002">
    <property type="protein sequence ID" value="MZR30413.1"/>
    <property type="molecule type" value="Genomic_DNA"/>
</dbReference>
<proteinExistence type="inferred from homology"/>
<gene>
    <name evidence="5" type="ORF">GQE98_07160</name>
</gene>
<evidence type="ECO:0000256" key="3">
    <source>
        <dbReference type="ARBA" id="ARBA00022729"/>
    </source>
</evidence>
<dbReference type="Proteomes" id="UP000476030">
    <property type="component" value="Unassembled WGS sequence"/>
</dbReference>
<feature type="signal peptide" evidence="4">
    <location>
        <begin position="1"/>
        <end position="21"/>
    </location>
</feature>
<evidence type="ECO:0008006" key="7">
    <source>
        <dbReference type="Google" id="ProtNLM"/>
    </source>
</evidence>
<evidence type="ECO:0000313" key="6">
    <source>
        <dbReference type="Proteomes" id="UP000476030"/>
    </source>
</evidence>
<dbReference type="Gene3D" id="3.40.190.170">
    <property type="entry name" value="Bacterial extracellular solute-binding protein, family 7"/>
    <property type="match status" value="1"/>
</dbReference>
<dbReference type="PANTHER" id="PTHR33376">
    <property type="match status" value="1"/>
</dbReference>
<dbReference type="PANTHER" id="PTHR33376:SF7">
    <property type="entry name" value="C4-DICARBOXYLATE-BINDING PROTEIN DCTB"/>
    <property type="match status" value="1"/>
</dbReference>
<protein>
    <recommendedName>
        <fullName evidence="7">TRAP-type C4-dicarboxylate transport system, substrate-binding protein</fullName>
    </recommendedName>
</protein>
<comment type="caution">
    <text evidence="5">The sequence shown here is derived from an EMBL/GenBank/DDBJ whole genome shotgun (WGS) entry which is preliminary data.</text>
</comment>
<keyword evidence="3 4" id="KW-0732">Signal</keyword>
<dbReference type="RefSeq" id="WP_161314998.1">
    <property type="nucleotide sequence ID" value="NZ_WTUW01000002.1"/>
</dbReference>
<evidence type="ECO:0000256" key="1">
    <source>
        <dbReference type="ARBA" id="ARBA00009023"/>
    </source>
</evidence>
<organism evidence="5 6">
    <name type="scientific">Sneathiella litorea</name>
    <dbReference type="NCBI Taxonomy" id="2606216"/>
    <lineage>
        <taxon>Bacteria</taxon>
        <taxon>Pseudomonadati</taxon>
        <taxon>Pseudomonadota</taxon>
        <taxon>Alphaproteobacteria</taxon>
        <taxon>Sneathiellales</taxon>
        <taxon>Sneathiellaceae</taxon>
        <taxon>Sneathiella</taxon>
    </lineage>
</organism>
<feature type="chain" id="PRO_5026789859" description="TRAP-type C4-dicarboxylate transport system, substrate-binding protein" evidence="4">
    <location>
        <begin position="22"/>
        <end position="323"/>
    </location>
</feature>
<evidence type="ECO:0000313" key="5">
    <source>
        <dbReference type="EMBL" id="MZR30413.1"/>
    </source>
</evidence>
<sequence length="323" mass="35035">MKRLLGVVTALSMSFSTVAMASEVNIALSGTEDIEKNGEYVFIKAFADHLNANGMETKVHPSDSLGKEKERFDQLSQGLIQVNLGNTGVLFKLAPVTKGLLLPFMFSDNANFDESINRGKIIEYVNEQVAPHGIRLAGFPMRGGGMGLFNSKHPVAKIADVADLRLRAKDGVQIKLFEAWGSEGTVVSWAEVSNALQTGVADGYFNPPASALLFGHTSVLNNFTPLNAGPSARVALLSQDWYEGLDDKTRAIVDEAVAKGIAANRVWAEKWIESAMTQLQEQGVAITELEPGQRELFAEASKKIWGEVINEKDLAILKNAAMN</sequence>
<name>A0A6L8W797_9PROT</name>
<dbReference type="CDD" id="cd13603">
    <property type="entry name" value="PBP2_TRAP_Siap_TeaA_like"/>
    <property type="match status" value="1"/>
</dbReference>
<keyword evidence="2" id="KW-0813">Transport</keyword>
<dbReference type="GO" id="GO:0055085">
    <property type="term" value="P:transmembrane transport"/>
    <property type="evidence" value="ECO:0007669"/>
    <property type="project" value="InterPro"/>
</dbReference>
<accession>A0A6L8W797</accession>
<dbReference type="AlphaFoldDB" id="A0A6L8W797"/>
<dbReference type="Pfam" id="PF03480">
    <property type="entry name" value="DctP"/>
    <property type="match status" value="1"/>
</dbReference>